<dbReference type="PANTHER" id="PTHR48081">
    <property type="entry name" value="AB HYDROLASE SUPERFAMILY PROTEIN C4A8.06C"/>
    <property type="match status" value="1"/>
</dbReference>
<evidence type="ECO:0000313" key="4">
    <source>
        <dbReference type="Proteomes" id="UP001595833"/>
    </source>
</evidence>
<reference evidence="4" key="1">
    <citation type="journal article" date="2019" name="Int. J. Syst. Evol. Microbiol.">
        <title>The Global Catalogue of Microorganisms (GCM) 10K type strain sequencing project: providing services to taxonomists for standard genome sequencing and annotation.</title>
        <authorList>
            <consortium name="The Broad Institute Genomics Platform"/>
            <consortium name="The Broad Institute Genome Sequencing Center for Infectious Disease"/>
            <person name="Wu L."/>
            <person name="Ma J."/>
        </authorList>
    </citation>
    <scope>NUCLEOTIDE SEQUENCE [LARGE SCALE GENOMIC DNA]</scope>
    <source>
        <strain evidence="4">KCTC 12848</strain>
    </source>
</reference>
<dbReference type="GO" id="GO:0016787">
    <property type="term" value="F:hydrolase activity"/>
    <property type="evidence" value="ECO:0007669"/>
    <property type="project" value="UniProtKB-KW"/>
</dbReference>
<dbReference type="InterPro" id="IPR029058">
    <property type="entry name" value="AB_hydrolase_fold"/>
</dbReference>
<dbReference type="EMBL" id="JBHSJB010000037">
    <property type="protein sequence ID" value="MFC5059100.1"/>
    <property type="molecule type" value="Genomic_DNA"/>
</dbReference>
<accession>A0ABV9Y8S0</accession>
<dbReference type="Pfam" id="PF07859">
    <property type="entry name" value="Abhydrolase_3"/>
    <property type="match status" value="1"/>
</dbReference>
<comment type="caution">
    <text evidence="3">The sequence shown here is derived from an EMBL/GenBank/DDBJ whole genome shotgun (WGS) entry which is preliminary data.</text>
</comment>
<keyword evidence="1 3" id="KW-0378">Hydrolase</keyword>
<sequence length="302" mass="31993">MPEHAFHPDLRAARFLPRAAVGPRTLPLLRLVSKIGGNRPLPGAERVVVEPGVSMHVFRPSGAPGPALLWVHGGGLVMGSAAQDARFCRRVADELGVVVASVEYRLAPEHPFPTPLHDCWAALRRLADLPGVDPDRIAIGGASAGGGLAAALALLARERGDVRPAFQLLVYPMLDDRTSARTDVDESRLRMWNVSSNRFGWRSYLGADHAAEVPPLAAPARCEDLSGLPPAWVGVGTNDLFHEEDVAYANRLRRAGVDCGLLEVPGAYHGFDAVQGKAPVSQAFVDAQVAALAGGLGITARG</sequence>
<dbReference type="RefSeq" id="WP_344039272.1">
    <property type="nucleotide sequence ID" value="NZ_BAAAKE010000015.1"/>
</dbReference>
<dbReference type="InterPro" id="IPR050300">
    <property type="entry name" value="GDXG_lipolytic_enzyme"/>
</dbReference>
<proteinExistence type="predicted"/>
<dbReference type="InterPro" id="IPR013094">
    <property type="entry name" value="AB_hydrolase_3"/>
</dbReference>
<dbReference type="PANTHER" id="PTHR48081:SF8">
    <property type="entry name" value="ALPHA_BETA HYDROLASE FOLD-3 DOMAIN-CONTAINING PROTEIN-RELATED"/>
    <property type="match status" value="1"/>
</dbReference>
<gene>
    <name evidence="3" type="ORF">ACFPFM_35755</name>
</gene>
<feature type="domain" description="Alpha/beta hydrolase fold-3" evidence="2">
    <location>
        <begin position="68"/>
        <end position="271"/>
    </location>
</feature>
<name>A0ABV9Y8S0_9PSEU</name>
<dbReference type="SUPFAM" id="SSF53474">
    <property type="entry name" value="alpha/beta-Hydrolases"/>
    <property type="match status" value="1"/>
</dbReference>
<keyword evidence="4" id="KW-1185">Reference proteome</keyword>
<evidence type="ECO:0000259" key="2">
    <source>
        <dbReference type="Pfam" id="PF07859"/>
    </source>
</evidence>
<dbReference type="Proteomes" id="UP001595833">
    <property type="component" value="Unassembled WGS sequence"/>
</dbReference>
<organism evidence="3 4">
    <name type="scientific">Saccharothrix xinjiangensis</name>
    <dbReference type="NCBI Taxonomy" id="204798"/>
    <lineage>
        <taxon>Bacteria</taxon>
        <taxon>Bacillati</taxon>
        <taxon>Actinomycetota</taxon>
        <taxon>Actinomycetes</taxon>
        <taxon>Pseudonocardiales</taxon>
        <taxon>Pseudonocardiaceae</taxon>
        <taxon>Saccharothrix</taxon>
    </lineage>
</organism>
<evidence type="ECO:0000313" key="3">
    <source>
        <dbReference type="EMBL" id="MFC5059100.1"/>
    </source>
</evidence>
<protein>
    <submittedName>
        <fullName evidence="3">Alpha/beta hydrolase</fullName>
    </submittedName>
</protein>
<dbReference type="Gene3D" id="3.40.50.1820">
    <property type="entry name" value="alpha/beta hydrolase"/>
    <property type="match status" value="1"/>
</dbReference>
<evidence type="ECO:0000256" key="1">
    <source>
        <dbReference type="ARBA" id="ARBA00022801"/>
    </source>
</evidence>